<dbReference type="Gene3D" id="3.80.10.10">
    <property type="entry name" value="Ribonuclease Inhibitor"/>
    <property type="match status" value="1"/>
</dbReference>
<evidence type="ECO:0000313" key="2">
    <source>
        <dbReference type="Proteomes" id="UP001362999"/>
    </source>
</evidence>
<proteinExistence type="predicted"/>
<organism evidence="1 2">
    <name type="scientific">Favolaschia claudopus</name>
    <dbReference type="NCBI Taxonomy" id="2862362"/>
    <lineage>
        <taxon>Eukaryota</taxon>
        <taxon>Fungi</taxon>
        <taxon>Dikarya</taxon>
        <taxon>Basidiomycota</taxon>
        <taxon>Agaricomycotina</taxon>
        <taxon>Agaricomycetes</taxon>
        <taxon>Agaricomycetidae</taxon>
        <taxon>Agaricales</taxon>
        <taxon>Marasmiineae</taxon>
        <taxon>Mycenaceae</taxon>
        <taxon>Favolaschia</taxon>
    </lineage>
</organism>
<keyword evidence="2" id="KW-1185">Reference proteome</keyword>
<comment type="caution">
    <text evidence="1">The sequence shown here is derived from an EMBL/GenBank/DDBJ whole genome shotgun (WGS) entry which is preliminary data.</text>
</comment>
<reference evidence="1 2" key="1">
    <citation type="journal article" date="2024" name="J Genomics">
        <title>Draft genome sequencing and assembly of Favolaschia claudopus CIRM-BRFM 2984 isolated from oak limbs.</title>
        <authorList>
            <person name="Navarro D."/>
            <person name="Drula E."/>
            <person name="Chaduli D."/>
            <person name="Cazenave R."/>
            <person name="Ahrendt S."/>
            <person name="Wang J."/>
            <person name="Lipzen A."/>
            <person name="Daum C."/>
            <person name="Barry K."/>
            <person name="Grigoriev I.V."/>
            <person name="Favel A."/>
            <person name="Rosso M.N."/>
            <person name="Martin F."/>
        </authorList>
    </citation>
    <scope>NUCLEOTIDE SEQUENCE [LARGE SCALE GENOMIC DNA]</scope>
    <source>
        <strain evidence="1 2">CIRM-BRFM 2984</strain>
    </source>
</reference>
<dbReference type="Proteomes" id="UP001362999">
    <property type="component" value="Unassembled WGS sequence"/>
</dbReference>
<dbReference type="InterPro" id="IPR032675">
    <property type="entry name" value="LRR_dom_sf"/>
</dbReference>
<accession>A0AAV9ZA32</accession>
<evidence type="ECO:0008006" key="3">
    <source>
        <dbReference type="Google" id="ProtNLM"/>
    </source>
</evidence>
<evidence type="ECO:0000313" key="1">
    <source>
        <dbReference type="EMBL" id="KAK6974568.1"/>
    </source>
</evidence>
<dbReference type="AlphaFoldDB" id="A0AAV9ZA32"/>
<dbReference type="EMBL" id="JAWWNJ010000183">
    <property type="protein sequence ID" value="KAK6974568.1"/>
    <property type="molecule type" value="Genomic_DNA"/>
</dbReference>
<sequence>MHRCWDIAELVQLILEKLDSRTFHGDEIESVNRPQVIALYHLAQTCRRLCDPALDVLWKATHGLVPLLKCLPTKSWEIRDGCFELVSALNIDDWQRCLGYSRRVRTFSSYDGTVVVGQSAIESMMSLSPGTVLPNVQGVACYSSSVLFPYLGFLLGPRVEGIAITLDGPAHRASIMHTFGSYFRSLKRVRIRVTSGELTSGLVSFFVVQLPSQLRALSFQGPNPATCRHLVTFPNLQDLEVLDLIETPFPGPYPVPSDKVFTALHTLKITTSNPLFAANFMAVLKDARLRRLYLEASEDSTTLNSLALFSVICAAGSPLELVEISILLNDDFERVLADLQLYDTQFDFIRALFVYSNLCYITLACPLGFGLDDSLLEIMARAWPRLVLLRIGNSVATDKNPQSSPTLAALLALCKHCAYLHSVYIALNTTMIPAACGRSESRSALSFKLNYWDPCDSSVQFPESVGEFLGTNFPMLSVAHTSESWAQVDALLAARRAT</sequence>
<gene>
    <name evidence="1" type="ORF">R3P38DRAFT_2750105</name>
</gene>
<name>A0AAV9ZA32_9AGAR</name>
<protein>
    <recommendedName>
        <fullName evidence="3">F-box domain-containing protein</fullName>
    </recommendedName>
</protein>